<dbReference type="EMBL" id="QURH01000178">
    <property type="protein sequence ID" value="RFU41922.1"/>
    <property type="molecule type" value="Genomic_DNA"/>
</dbReference>
<dbReference type="AlphaFoldDB" id="A0A372JPH3"/>
<evidence type="ECO:0000256" key="1">
    <source>
        <dbReference type="SAM" id="MobiDB-lite"/>
    </source>
</evidence>
<proteinExistence type="predicted"/>
<evidence type="ECO:0000313" key="3">
    <source>
        <dbReference type="Proteomes" id="UP000261811"/>
    </source>
</evidence>
<dbReference type="Proteomes" id="UP000261811">
    <property type="component" value="Unassembled WGS sequence"/>
</dbReference>
<sequence>MLLGTLWVLVSGPVRSDITAAICRLFGGKNCTAPPFDYKPSTGACILSSNSKKVGASVTVFSVKVGENFQAVKIRTADGKVRIMIVPVDYKLGAEAEIGGGATIGKNTYGLKLGAKVEGSLNLKYGDTWVFNNDHDASEFLDKMKGDLLRKEGEKVSPGLWVFNKVTGWKPHYPDPAINQFEVGVEGVLKGSAGFGNLTTGDNGKKSIKDIGTGAELEGKAGDGIIVTRDNSGPKDKGYPVTSYTFQVKGSLKGGLKVIGAGPGGEAAYTGQTKVTFDNQGRLKSITWITNQESNTSDGYKNPGKKTVNGKDTDKQITTTTTTVNFDDSNRAIGQQWIRDNAWMMPFQTLRNTFDENGAFVAKDPGPNASPMDRLLYEKGIVNRNVYDGNVDEFKLGLEGGDVVKFGIEGGYEGEKQGLVDSQYLGPPENGQRTFQTWPECAPK</sequence>
<comment type="caution">
    <text evidence="2">The sequence shown here is derived from an EMBL/GenBank/DDBJ whole genome shotgun (WGS) entry which is preliminary data.</text>
</comment>
<protein>
    <submittedName>
        <fullName evidence="2">Uncharacterized protein</fullName>
    </submittedName>
</protein>
<reference evidence="2 3" key="1">
    <citation type="submission" date="2018-08" db="EMBL/GenBank/DDBJ databases">
        <title>Actinomadura jelena sp. nov., a novel Actinomycete isolated from soil in Chad.</title>
        <authorList>
            <person name="Shi L."/>
        </authorList>
    </citation>
    <scope>NUCLEOTIDE SEQUENCE [LARGE SCALE GENOMIC DNA]</scope>
    <source>
        <strain evidence="2 3">NEAU-G17</strain>
    </source>
</reference>
<evidence type="ECO:0000313" key="2">
    <source>
        <dbReference type="EMBL" id="RFU41922.1"/>
    </source>
</evidence>
<accession>A0A372JPH3</accession>
<feature type="region of interest" description="Disordered" evidence="1">
    <location>
        <begin position="425"/>
        <end position="444"/>
    </location>
</feature>
<keyword evidence="3" id="KW-1185">Reference proteome</keyword>
<name>A0A372JPH3_9ACTN</name>
<feature type="region of interest" description="Disordered" evidence="1">
    <location>
        <begin position="294"/>
        <end position="313"/>
    </location>
</feature>
<gene>
    <name evidence="2" type="ORF">DZF91_09295</name>
</gene>
<organism evidence="2 3">
    <name type="scientific">Actinomadura logoneensis</name>
    <dbReference type="NCBI Taxonomy" id="2293572"/>
    <lineage>
        <taxon>Bacteria</taxon>
        <taxon>Bacillati</taxon>
        <taxon>Actinomycetota</taxon>
        <taxon>Actinomycetes</taxon>
        <taxon>Streptosporangiales</taxon>
        <taxon>Thermomonosporaceae</taxon>
        <taxon>Actinomadura</taxon>
    </lineage>
</organism>